<name>A0ABR2JG90_9EUKA</name>
<sequence length="151" mass="17383">MMDAHKDAHQIVPNVKEQLIITHHAQTKMLSLVTLFVEGALLMIARHVKKEMQHVQPATMTSRCIKAMHITMLQLPKFINILHIMHLWLLSSMKSHMNAVKHQEAVVLKVNHVVVLTITMNTSIKNLPFLFITTLRIKMETMELFDLSTET</sequence>
<dbReference type="Proteomes" id="UP001470230">
    <property type="component" value="Unassembled WGS sequence"/>
</dbReference>
<accession>A0ABR2JG90</accession>
<reference evidence="2 3" key="1">
    <citation type="submission" date="2024-04" db="EMBL/GenBank/DDBJ databases">
        <title>Tritrichomonas musculus Genome.</title>
        <authorList>
            <person name="Alves-Ferreira E."/>
            <person name="Grigg M."/>
            <person name="Lorenzi H."/>
            <person name="Galac M."/>
        </authorList>
    </citation>
    <scope>NUCLEOTIDE SEQUENCE [LARGE SCALE GENOMIC DNA]</scope>
    <source>
        <strain evidence="2 3">EAF2021</strain>
    </source>
</reference>
<protein>
    <submittedName>
        <fullName evidence="2">Uncharacterized protein</fullName>
    </submittedName>
</protein>
<keyword evidence="1" id="KW-1133">Transmembrane helix</keyword>
<evidence type="ECO:0000313" key="2">
    <source>
        <dbReference type="EMBL" id="KAK8876025.1"/>
    </source>
</evidence>
<keyword evidence="1" id="KW-0812">Transmembrane</keyword>
<dbReference type="EMBL" id="JAPFFF010000012">
    <property type="protein sequence ID" value="KAK8876025.1"/>
    <property type="molecule type" value="Genomic_DNA"/>
</dbReference>
<evidence type="ECO:0000313" key="3">
    <source>
        <dbReference type="Proteomes" id="UP001470230"/>
    </source>
</evidence>
<organism evidence="2 3">
    <name type="scientific">Tritrichomonas musculus</name>
    <dbReference type="NCBI Taxonomy" id="1915356"/>
    <lineage>
        <taxon>Eukaryota</taxon>
        <taxon>Metamonada</taxon>
        <taxon>Parabasalia</taxon>
        <taxon>Tritrichomonadida</taxon>
        <taxon>Tritrichomonadidae</taxon>
        <taxon>Tritrichomonas</taxon>
    </lineage>
</organism>
<feature type="transmembrane region" description="Helical" evidence="1">
    <location>
        <begin position="110"/>
        <end position="132"/>
    </location>
</feature>
<gene>
    <name evidence="2" type="ORF">M9Y10_006209</name>
</gene>
<evidence type="ECO:0000256" key="1">
    <source>
        <dbReference type="SAM" id="Phobius"/>
    </source>
</evidence>
<comment type="caution">
    <text evidence="2">The sequence shown here is derived from an EMBL/GenBank/DDBJ whole genome shotgun (WGS) entry which is preliminary data.</text>
</comment>
<keyword evidence="3" id="KW-1185">Reference proteome</keyword>
<feature type="transmembrane region" description="Helical" evidence="1">
    <location>
        <begin position="69"/>
        <end position="90"/>
    </location>
</feature>
<proteinExistence type="predicted"/>
<feature type="transmembrane region" description="Helical" evidence="1">
    <location>
        <begin position="29"/>
        <end position="48"/>
    </location>
</feature>
<keyword evidence="1" id="KW-0472">Membrane</keyword>